<proteinExistence type="predicted"/>
<protein>
    <submittedName>
        <fullName evidence="4">Peptidyl-tRNA hydrolase</fullName>
    </submittedName>
</protein>
<organism evidence="4 5">
    <name type="scientific">Serratia marcescens</name>
    <dbReference type="NCBI Taxonomy" id="615"/>
    <lineage>
        <taxon>Bacteria</taxon>
        <taxon>Pseudomonadati</taxon>
        <taxon>Pseudomonadota</taxon>
        <taxon>Gammaproteobacteria</taxon>
        <taxon>Enterobacterales</taxon>
        <taxon>Yersiniaceae</taxon>
        <taxon>Serratia</taxon>
    </lineage>
</organism>
<keyword evidence="1" id="KW-0820">tRNA-binding</keyword>
<keyword evidence="3" id="KW-0694">RNA-binding</keyword>
<comment type="caution">
    <text evidence="4">The sequence shown here is derived from an EMBL/GenBank/DDBJ whole genome shotgun (WGS) entry which is preliminary data.</text>
</comment>
<dbReference type="PANTHER" id="PTHR17224:SF1">
    <property type="entry name" value="PEPTIDYL-TRNA HYDROLASE"/>
    <property type="match status" value="1"/>
</dbReference>
<dbReference type="GO" id="GO:0000049">
    <property type="term" value="F:tRNA binding"/>
    <property type="evidence" value="ECO:0007669"/>
    <property type="project" value="UniProtKB-KW"/>
</dbReference>
<dbReference type="InterPro" id="IPR001328">
    <property type="entry name" value="Pept_tRNA_hydro"/>
</dbReference>
<dbReference type="Pfam" id="PF01195">
    <property type="entry name" value="Pept_tRNA_hydro"/>
    <property type="match status" value="1"/>
</dbReference>
<dbReference type="InterPro" id="IPR036416">
    <property type="entry name" value="Pept_tRNA_hydro_sf"/>
</dbReference>
<dbReference type="Gene3D" id="3.40.50.1470">
    <property type="entry name" value="Peptidyl-tRNA hydrolase"/>
    <property type="match status" value="1"/>
</dbReference>
<evidence type="ECO:0000256" key="1">
    <source>
        <dbReference type="ARBA" id="ARBA00022555"/>
    </source>
</evidence>
<evidence type="ECO:0000256" key="3">
    <source>
        <dbReference type="ARBA" id="ARBA00022884"/>
    </source>
</evidence>
<dbReference type="GO" id="GO:0004045">
    <property type="term" value="F:peptidyl-tRNA hydrolase activity"/>
    <property type="evidence" value="ECO:0007669"/>
    <property type="project" value="InterPro"/>
</dbReference>
<keyword evidence="2 4" id="KW-0378">Hydrolase</keyword>
<dbReference type="CDD" id="cd00462">
    <property type="entry name" value="PTH"/>
    <property type="match status" value="1"/>
</dbReference>
<evidence type="ECO:0000313" key="4">
    <source>
        <dbReference type="EMBL" id="TQI86492.1"/>
    </source>
</evidence>
<dbReference type="PANTHER" id="PTHR17224">
    <property type="entry name" value="PEPTIDYL-TRNA HYDROLASE"/>
    <property type="match status" value="1"/>
</dbReference>
<evidence type="ECO:0000256" key="2">
    <source>
        <dbReference type="ARBA" id="ARBA00022801"/>
    </source>
</evidence>
<reference evidence="4 5" key="2">
    <citation type="submission" date="2019-07" db="EMBL/GenBank/DDBJ databases">
        <title>Investigation of anaerobic lignin degradation for improved lignocellulosic biofuels.</title>
        <authorList>
            <person name="Deangelis K.PhD."/>
        </authorList>
    </citation>
    <scope>NUCLEOTIDE SEQUENCE [LARGE SCALE GENOMIC DNA]</scope>
    <source>
        <strain evidence="4 5">106R</strain>
    </source>
</reference>
<accession>A0AA46K8T7</accession>
<reference evidence="4 5" key="1">
    <citation type="submission" date="2019-06" db="EMBL/GenBank/DDBJ databases">
        <authorList>
            <person name="Deangelis K."/>
            <person name="Huntemann M."/>
            <person name="Clum A."/>
            <person name="Pillay M."/>
            <person name="Palaniappan K."/>
            <person name="Varghese N."/>
            <person name="Mikhailova N."/>
            <person name="Stamatis D."/>
            <person name="Reddy T."/>
            <person name="Daum C."/>
            <person name="Shapiro N."/>
            <person name="Ivanova N."/>
            <person name="Kyrpides N."/>
            <person name="Woyke T."/>
        </authorList>
    </citation>
    <scope>NUCLEOTIDE SEQUENCE [LARGE SCALE GENOMIC DNA]</scope>
    <source>
        <strain evidence="4 5">106R</strain>
    </source>
</reference>
<name>A0AA46K8T7_SERMA</name>
<dbReference type="NCBIfam" id="TIGR00447">
    <property type="entry name" value="pth"/>
    <property type="match status" value="1"/>
</dbReference>
<gene>
    <name evidence="4" type="ORF">FHU12_4125</name>
</gene>
<dbReference type="SUPFAM" id="SSF53178">
    <property type="entry name" value="Peptidyl-tRNA hydrolase-like"/>
    <property type="match status" value="1"/>
</dbReference>
<sequence length="195" mass="21868">MLALIKLAVGLGNPGQIHEWNRHNSGSIFITRLVSQYHATMTKVRGQPYKTAIININGEAVSVIIPLLPLNNSGAFIFSLMQRLKIKNDELLIVHDDLDIPPGQAKIKYSGVHDRHKGVIDIVNATGHNPDFYRLRIGIGHPGRKGNVIDYVMQDPKEEELKLIYQAMDKAIECFELLQTVGVNRARERLHSFSA</sequence>
<dbReference type="Proteomes" id="UP000320710">
    <property type="component" value="Unassembled WGS sequence"/>
</dbReference>
<evidence type="ECO:0000313" key="5">
    <source>
        <dbReference type="Proteomes" id="UP000320710"/>
    </source>
</evidence>
<dbReference type="AlphaFoldDB" id="A0AA46K8T7"/>
<dbReference type="EMBL" id="VFMJ01000001">
    <property type="protein sequence ID" value="TQI86492.1"/>
    <property type="molecule type" value="Genomic_DNA"/>
</dbReference>